<feature type="compositionally biased region" description="Polar residues" evidence="1">
    <location>
        <begin position="1"/>
        <end position="11"/>
    </location>
</feature>
<dbReference type="AlphaFoldDB" id="A0AAV0HVB3"/>
<evidence type="ECO:0000313" key="2">
    <source>
        <dbReference type="EMBL" id="CAI0388894.1"/>
    </source>
</evidence>
<comment type="caution">
    <text evidence="2">The sequence shown here is derived from an EMBL/GenBank/DDBJ whole genome shotgun (WGS) entry which is preliminary data.</text>
</comment>
<protein>
    <submittedName>
        <fullName evidence="2">Uncharacterized protein</fullName>
    </submittedName>
</protein>
<name>A0AAV0HVB3_9ROSI</name>
<reference evidence="2" key="1">
    <citation type="submission" date="2022-08" db="EMBL/GenBank/DDBJ databases">
        <authorList>
            <person name="Gutierrez-Valencia J."/>
        </authorList>
    </citation>
    <scope>NUCLEOTIDE SEQUENCE</scope>
</reference>
<evidence type="ECO:0000256" key="1">
    <source>
        <dbReference type="SAM" id="MobiDB-lite"/>
    </source>
</evidence>
<dbReference type="Proteomes" id="UP001154282">
    <property type="component" value="Unassembled WGS sequence"/>
</dbReference>
<keyword evidence="3" id="KW-1185">Reference proteome</keyword>
<organism evidence="2 3">
    <name type="scientific">Linum tenue</name>
    <dbReference type="NCBI Taxonomy" id="586396"/>
    <lineage>
        <taxon>Eukaryota</taxon>
        <taxon>Viridiplantae</taxon>
        <taxon>Streptophyta</taxon>
        <taxon>Embryophyta</taxon>
        <taxon>Tracheophyta</taxon>
        <taxon>Spermatophyta</taxon>
        <taxon>Magnoliopsida</taxon>
        <taxon>eudicotyledons</taxon>
        <taxon>Gunneridae</taxon>
        <taxon>Pentapetalae</taxon>
        <taxon>rosids</taxon>
        <taxon>fabids</taxon>
        <taxon>Malpighiales</taxon>
        <taxon>Linaceae</taxon>
        <taxon>Linum</taxon>
    </lineage>
</organism>
<feature type="region of interest" description="Disordered" evidence="1">
    <location>
        <begin position="1"/>
        <end position="25"/>
    </location>
</feature>
<accession>A0AAV0HVB3</accession>
<proteinExistence type="predicted"/>
<sequence length="25" mass="2711">MEQRTVPTRTVASGMELIAIPPQGK</sequence>
<evidence type="ECO:0000313" key="3">
    <source>
        <dbReference type="Proteomes" id="UP001154282"/>
    </source>
</evidence>
<dbReference type="EMBL" id="CAMGYJ010000003">
    <property type="protein sequence ID" value="CAI0388894.1"/>
    <property type="molecule type" value="Genomic_DNA"/>
</dbReference>
<gene>
    <name evidence="2" type="ORF">LITE_LOCUS6015</name>
</gene>